<dbReference type="EMBL" id="NBSK02000001">
    <property type="protein sequence ID" value="KAJ0224760.1"/>
    <property type="molecule type" value="Genomic_DNA"/>
</dbReference>
<reference evidence="1 2" key="1">
    <citation type="journal article" date="2017" name="Nat. Commun.">
        <title>Genome assembly with in vitro proximity ligation data and whole-genome triplication in lettuce.</title>
        <authorList>
            <person name="Reyes-Chin-Wo S."/>
            <person name="Wang Z."/>
            <person name="Yang X."/>
            <person name="Kozik A."/>
            <person name="Arikit S."/>
            <person name="Song C."/>
            <person name="Xia L."/>
            <person name="Froenicke L."/>
            <person name="Lavelle D.O."/>
            <person name="Truco M.J."/>
            <person name="Xia R."/>
            <person name="Zhu S."/>
            <person name="Xu C."/>
            <person name="Xu H."/>
            <person name="Xu X."/>
            <person name="Cox K."/>
            <person name="Korf I."/>
            <person name="Meyers B.C."/>
            <person name="Michelmore R.W."/>
        </authorList>
    </citation>
    <scope>NUCLEOTIDE SEQUENCE [LARGE SCALE GENOMIC DNA]</scope>
    <source>
        <strain evidence="2">cv. Salinas</strain>
        <tissue evidence="1">Seedlings</tissue>
    </source>
</reference>
<dbReference type="Proteomes" id="UP000235145">
    <property type="component" value="Unassembled WGS sequence"/>
</dbReference>
<accession>A0A9R1WLC3</accession>
<sequence>MTLARYFDKNIQNKTNSLITRLKEEKKLGEVDGVISSINHGTYLHHTSKLPNPKDIDCIICVELPDKELELDLYQIVSNNMIHGPCGNDFPFMPCMKNGKCSKGFPKDFTNDTY</sequence>
<keyword evidence="2" id="KW-1185">Reference proteome</keyword>
<dbReference type="AlphaFoldDB" id="A0A9R1WLC3"/>
<proteinExistence type="predicted"/>
<organism evidence="1 2">
    <name type="scientific">Lactuca sativa</name>
    <name type="common">Garden lettuce</name>
    <dbReference type="NCBI Taxonomy" id="4236"/>
    <lineage>
        <taxon>Eukaryota</taxon>
        <taxon>Viridiplantae</taxon>
        <taxon>Streptophyta</taxon>
        <taxon>Embryophyta</taxon>
        <taxon>Tracheophyta</taxon>
        <taxon>Spermatophyta</taxon>
        <taxon>Magnoliopsida</taxon>
        <taxon>eudicotyledons</taxon>
        <taxon>Gunneridae</taxon>
        <taxon>Pentapetalae</taxon>
        <taxon>asterids</taxon>
        <taxon>campanulids</taxon>
        <taxon>Asterales</taxon>
        <taxon>Asteraceae</taxon>
        <taxon>Cichorioideae</taxon>
        <taxon>Cichorieae</taxon>
        <taxon>Lactucinae</taxon>
        <taxon>Lactuca</taxon>
    </lineage>
</organism>
<comment type="caution">
    <text evidence="1">The sequence shown here is derived from an EMBL/GenBank/DDBJ whole genome shotgun (WGS) entry which is preliminary data.</text>
</comment>
<gene>
    <name evidence="1" type="ORF">LSAT_V11C100019480</name>
</gene>
<name>A0A9R1WLC3_LACSA</name>
<evidence type="ECO:0000313" key="2">
    <source>
        <dbReference type="Proteomes" id="UP000235145"/>
    </source>
</evidence>
<evidence type="ECO:0000313" key="1">
    <source>
        <dbReference type="EMBL" id="KAJ0224760.1"/>
    </source>
</evidence>
<protein>
    <submittedName>
        <fullName evidence="1">Uncharacterized protein</fullName>
    </submittedName>
</protein>